<evidence type="ECO:0000256" key="11">
    <source>
        <dbReference type="ARBA" id="ARBA00023211"/>
    </source>
</evidence>
<comment type="similarity">
    <text evidence="4 14">Belongs to the peptidase M24B family.</text>
</comment>
<comment type="catalytic activity">
    <reaction evidence="1">
        <text>Release of any N-terminal amino acid, including proline, that is linked to proline, even from a dipeptide or tripeptide.</text>
        <dbReference type="EC" id="3.4.11.9"/>
    </reaction>
</comment>
<evidence type="ECO:0000259" key="15">
    <source>
        <dbReference type="SMART" id="SM01011"/>
    </source>
</evidence>
<name>A0A3R7JJC1_9EURO</name>
<comment type="cofactor">
    <cofactor evidence="2">
        <name>Mn(2+)</name>
        <dbReference type="ChEBI" id="CHEBI:29035"/>
    </cofactor>
</comment>
<evidence type="ECO:0000256" key="7">
    <source>
        <dbReference type="ARBA" id="ARBA00022670"/>
    </source>
</evidence>
<dbReference type="PANTHER" id="PTHR43226">
    <property type="entry name" value="XAA-PRO AMINOPEPTIDASE 3"/>
    <property type="match status" value="1"/>
</dbReference>
<dbReference type="InterPro" id="IPR052433">
    <property type="entry name" value="X-Pro_dipept-like"/>
</dbReference>
<evidence type="ECO:0000256" key="1">
    <source>
        <dbReference type="ARBA" id="ARBA00001424"/>
    </source>
</evidence>
<dbReference type="GO" id="GO:0030145">
    <property type="term" value="F:manganese ion binding"/>
    <property type="evidence" value="ECO:0007669"/>
    <property type="project" value="InterPro"/>
</dbReference>
<dbReference type="InterPro" id="IPR007865">
    <property type="entry name" value="Aminopep_P_N"/>
</dbReference>
<dbReference type="SUPFAM" id="SSF53092">
    <property type="entry name" value="Creatinase/prolidase N-terminal domain"/>
    <property type="match status" value="1"/>
</dbReference>
<dbReference type="EMBL" id="NIDN02000027">
    <property type="protein sequence ID" value="RLL99670.1"/>
    <property type="molecule type" value="Genomic_DNA"/>
</dbReference>
<comment type="caution">
    <text evidence="16">The sequence shown here is derived from an EMBL/GenBank/DDBJ whole genome shotgun (WGS) entry which is preliminary data.</text>
</comment>
<dbReference type="PANTHER" id="PTHR43226:SF3">
    <property type="entry name" value="XAA-PRO AMINOPEPTIDASE AN0832-RELATED"/>
    <property type="match status" value="1"/>
</dbReference>
<accession>A0A3R7JJC1</accession>
<evidence type="ECO:0000256" key="2">
    <source>
        <dbReference type="ARBA" id="ARBA00001936"/>
    </source>
</evidence>
<dbReference type="InterPro" id="IPR029149">
    <property type="entry name" value="Creatin/AminoP/Spt16_N"/>
</dbReference>
<comment type="function">
    <text evidence="3">Catalyzes the removal of a penultimate prolyl residue from the N-termini of peptides.</text>
</comment>
<keyword evidence="6" id="KW-0031">Aminopeptidase</keyword>
<reference evidence="16 17" key="1">
    <citation type="submission" date="2018-08" db="EMBL/GenBank/DDBJ databases">
        <title>Draft genome sequences of two Aspergillus turcosus clinical strains isolated from bronchoalveolar lavage fluid: one azole-susceptible and the other azole-resistant.</title>
        <authorList>
            <person name="Parent-Michaud M."/>
            <person name="Dufresne P.J."/>
            <person name="Fournier E."/>
            <person name="Martineau C."/>
            <person name="Moreira S."/>
            <person name="Perkins V."/>
            <person name="De Repentigny L."/>
            <person name="Dufresne S.F."/>
        </authorList>
    </citation>
    <scope>NUCLEOTIDE SEQUENCE [LARGE SCALE GENOMIC DNA]</scope>
    <source>
        <strain evidence="16">HMR AF 1038</strain>
    </source>
</reference>
<protein>
    <recommendedName>
        <fullName evidence="5">Xaa-Pro aminopeptidase</fullName>
        <ecNumber evidence="5">3.4.11.9</ecNumber>
    </recommendedName>
    <alternativeName>
        <fullName evidence="12">Aminoacylproline aminopeptidase</fullName>
    </alternativeName>
    <alternativeName>
        <fullName evidence="13">Prolidase</fullName>
    </alternativeName>
</protein>
<organism evidence="16 17">
    <name type="scientific">Aspergillus turcosus</name>
    <dbReference type="NCBI Taxonomy" id="1245748"/>
    <lineage>
        <taxon>Eukaryota</taxon>
        <taxon>Fungi</taxon>
        <taxon>Dikarya</taxon>
        <taxon>Ascomycota</taxon>
        <taxon>Pezizomycotina</taxon>
        <taxon>Eurotiomycetes</taxon>
        <taxon>Eurotiomycetidae</taxon>
        <taxon>Eurotiales</taxon>
        <taxon>Aspergillaceae</taxon>
        <taxon>Aspergillus</taxon>
        <taxon>Aspergillus subgen. Fumigati</taxon>
    </lineage>
</organism>
<evidence type="ECO:0000256" key="14">
    <source>
        <dbReference type="RuleBase" id="RU000590"/>
    </source>
</evidence>
<dbReference type="SUPFAM" id="SSF55920">
    <property type="entry name" value="Creatinase/aminopeptidase"/>
    <property type="match status" value="1"/>
</dbReference>
<evidence type="ECO:0000256" key="10">
    <source>
        <dbReference type="ARBA" id="ARBA00023049"/>
    </source>
</evidence>
<dbReference type="OrthoDB" id="10261878at2759"/>
<dbReference type="STRING" id="1245748.A0A3R7JJC1"/>
<evidence type="ECO:0000256" key="5">
    <source>
        <dbReference type="ARBA" id="ARBA00012574"/>
    </source>
</evidence>
<evidence type="ECO:0000256" key="9">
    <source>
        <dbReference type="ARBA" id="ARBA00022801"/>
    </source>
</evidence>
<dbReference type="GO" id="GO:0006508">
    <property type="term" value="P:proteolysis"/>
    <property type="evidence" value="ECO:0007669"/>
    <property type="project" value="UniProtKB-KW"/>
</dbReference>
<keyword evidence="7" id="KW-0645">Protease</keyword>
<dbReference type="Pfam" id="PF00557">
    <property type="entry name" value="Peptidase_M24"/>
    <property type="match status" value="1"/>
</dbReference>
<dbReference type="CDD" id="cd01087">
    <property type="entry name" value="Prolidase"/>
    <property type="match status" value="1"/>
</dbReference>
<dbReference type="PROSITE" id="PS00491">
    <property type="entry name" value="PROLINE_PEPTIDASE"/>
    <property type="match status" value="1"/>
</dbReference>
<dbReference type="SMART" id="SM01011">
    <property type="entry name" value="AMP_N"/>
    <property type="match status" value="1"/>
</dbReference>
<evidence type="ECO:0000256" key="12">
    <source>
        <dbReference type="ARBA" id="ARBA00030849"/>
    </source>
</evidence>
<dbReference type="InterPro" id="IPR036005">
    <property type="entry name" value="Creatinase/aminopeptidase-like"/>
</dbReference>
<dbReference type="Pfam" id="PF05195">
    <property type="entry name" value="AMP_N"/>
    <property type="match status" value="1"/>
</dbReference>
<dbReference type="AlphaFoldDB" id="A0A3R7JJC1"/>
<keyword evidence="8 14" id="KW-0479">Metal-binding</keyword>
<keyword evidence="11" id="KW-0464">Manganese</keyword>
<evidence type="ECO:0000313" key="16">
    <source>
        <dbReference type="EMBL" id="RLL99670.1"/>
    </source>
</evidence>
<sequence>MNRHAKRAKAKAKMDESEEMMEEGWGEIYEQAQRINRMPLPHGRFQGDSAIDRQISVSYIASLPAFGDLPLVLLLTIEKMRGSGRSDIVISAVDVLDIHITLTSNDCDKYPAKQHARRVAAKLGVSAGLIYLVGQPTINWGDSDQPRPFRQRRYFYYLSGVHEADCYVTYDVKKDFLTLYVPDFDLHRAVWMGPTLTVKEAQERYDVDQVRYYASLEGDIQRWVDNYNKTSLLYILHDNQKPQVFSNQLRLDAESLLPAMDAARGIKDEHEIRMIREANRVSALAHRKVLENVLRMSTEAEIEGLFLDTCISHGAKNQAYEIIAGSGENAAVLHYVKNDEPLRGRQLVCLDAGAEWNCYASDVTRTFPLAADWPTARARDIYQLVEEMQEECIKRIQKGVRFLDLHVLAHVIAIEGLVRLGILKGGSVEEIRESGASTVFFPHGLGHHVGLEVHDVSAKRLTALEGDNEYYSSTLVPSMSHCPCTLSAPLLEEGMVVTVEPGIYFSRLALANARKLPFAKYINFDEAEKYIPVGGVRIEDDILVTSSGYENLTTAPKGEEMLEIIRRGIDN</sequence>
<dbReference type="Proteomes" id="UP000215289">
    <property type="component" value="Unassembled WGS sequence"/>
</dbReference>
<evidence type="ECO:0000256" key="13">
    <source>
        <dbReference type="ARBA" id="ARBA00032413"/>
    </source>
</evidence>
<proteinExistence type="inferred from homology"/>
<dbReference type="Gene3D" id="3.40.350.10">
    <property type="entry name" value="Creatinase/prolidase N-terminal domain"/>
    <property type="match status" value="1"/>
</dbReference>
<keyword evidence="10" id="KW-0482">Metalloprotease</keyword>
<dbReference type="InterPro" id="IPR001131">
    <property type="entry name" value="Peptidase_M24B_aminopep-P_CS"/>
</dbReference>
<dbReference type="Gene3D" id="3.90.230.10">
    <property type="entry name" value="Creatinase/methionine aminopeptidase superfamily"/>
    <property type="match status" value="1"/>
</dbReference>
<dbReference type="EC" id="3.4.11.9" evidence="5"/>
<dbReference type="InterPro" id="IPR000994">
    <property type="entry name" value="Pept_M24"/>
</dbReference>
<dbReference type="GO" id="GO:0070006">
    <property type="term" value="F:metalloaminopeptidase activity"/>
    <property type="evidence" value="ECO:0007669"/>
    <property type="project" value="InterPro"/>
</dbReference>
<feature type="domain" description="Aminopeptidase P N-terminal" evidence="15">
    <location>
        <begin position="110"/>
        <end position="241"/>
    </location>
</feature>
<keyword evidence="9" id="KW-0378">Hydrolase</keyword>
<gene>
    <name evidence="16" type="ORF">CFD26_107916</name>
</gene>
<evidence type="ECO:0000256" key="4">
    <source>
        <dbReference type="ARBA" id="ARBA00008766"/>
    </source>
</evidence>
<evidence type="ECO:0000313" key="17">
    <source>
        <dbReference type="Proteomes" id="UP000215289"/>
    </source>
</evidence>
<keyword evidence="17" id="KW-1185">Reference proteome</keyword>
<evidence type="ECO:0000256" key="6">
    <source>
        <dbReference type="ARBA" id="ARBA00022438"/>
    </source>
</evidence>
<evidence type="ECO:0000256" key="3">
    <source>
        <dbReference type="ARBA" id="ARBA00002443"/>
    </source>
</evidence>
<evidence type="ECO:0000256" key="8">
    <source>
        <dbReference type="ARBA" id="ARBA00022723"/>
    </source>
</evidence>